<protein>
    <submittedName>
        <fullName evidence="1">Uncharacterized protein</fullName>
    </submittedName>
</protein>
<gene>
    <name evidence="1" type="ORF">NECAME_06690</name>
</gene>
<name>W2TUR6_NECAM</name>
<evidence type="ECO:0000313" key="2">
    <source>
        <dbReference type="Proteomes" id="UP000053676"/>
    </source>
</evidence>
<sequence>MGDEEFLYGVVQTPDSSQNQIIDTLACACHVCQFRLVPNSVAALSQCCVLTITYFGECVLASDSKKQLSTSLESLMHGDSAQLFNTQYRKASYEHTYEVDP</sequence>
<proteinExistence type="predicted"/>
<dbReference type="EMBL" id="KI657862">
    <property type="protein sequence ID" value="ETN84806.1"/>
    <property type="molecule type" value="Genomic_DNA"/>
</dbReference>
<dbReference type="KEGG" id="nai:NECAME_06690"/>
<evidence type="ECO:0000313" key="1">
    <source>
        <dbReference type="EMBL" id="ETN84806.1"/>
    </source>
</evidence>
<dbReference type="Proteomes" id="UP000053676">
    <property type="component" value="Unassembled WGS sequence"/>
</dbReference>
<reference evidence="2" key="1">
    <citation type="journal article" date="2014" name="Nat. Genet.">
        <title>Genome of the human hookworm Necator americanus.</title>
        <authorList>
            <person name="Tang Y.T."/>
            <person name="Gao X."/>
            <person name="Rosa B.A."/>
            <person name="Abubucker S."/>
            <person name="Hallsworth-Pepin K."/>
            <person name="Martin J."/>
            <person name="Tyagi R."/>
            <person name="Heizer E."/>
            <person name="Zhang X."/>
            <person name="Bhonagiri-Palsikar V."/>
            <person name="Minx P."/>
            <person name="Warren W.C."/>
            <person name="Wang Q."/>
            <person name="Zhan B."/>
            <person name="Hotez P.J."/>
            <person name="Sternberg P.W."/>
            <person name="Dougall A."/>
            <person name="Gaze S.T."/>
            <person name="Mulvenna J."/>
            <person name="Sotillo J."/>
            <person name="Ranganathan S."/>
            <person name="Rabelo E.M."/>
            <person name="Wilson R.K."/>
            <person name="Felgner P.L."/>
            <person name="Bethony J."/>
            <person name="Hawdon J.M."/>
            <person name="Gasser R.B."/>
            <person name="Loukas A."/>
            <person name="Mitreva M."/>
        </authorList>
    </citation>
    <scope>NUCLEOTIDE SEQUENCE [LARGE SCALE GENOMIC DNA]</scope>
</reference>
<dbReference type="AlphaFoldDB" id="W2TUR6"/>
<accession>W2TUR6</accession>
<organism evidence="1 2">
    <name type="scientific">Necator americanus</name>
    <name type="common">Human hookworm</name>
    <dbReference type="NCBI Taxonomy" id="51031"/>
    <lineage>
        <taxon>Eukaryota</taxon>
        <taxon>Metazoa</taxon>
        <taxon>Ecdysozoa</taxon>
        <taxon>Nematoda</taxon>
        <taxon>Chromadorea</taxon>
        <taxon>Rhabditida</taxon>
        <taxon>Rhabditina</taxon>
        <taxon>Rhabditomorpha</taxon>
        <taxon>Strongyloidea</taxon>
        <taxon>Ancylostomatidae</taxon>
        <taxon>Bunostominae</taxon>
        <taxon>Necator</taxon>
    </lineage>
</organism>
<keyword evidence="2" id="KW-1185">Reference proteome</keyword>